<evidence type="ECO:0000256" key="1">
    <source>
        <dbReference type="SAM" id="Phobius"/>
    </source>
</evidence>
<evidence type="ECO:0000313" key="2">
    <source>
        <dbReference type="EMBL" id="MFC5587169.1"/>
    </source>
</evidence>
<sequence length="133" mass="14162">MPERDCPFLKTELEITMPFTFKTNRIAIAAASLVMLAAAAPSAGVAGQFALAPQMASPSMNCSVPNHVVCNISSTKGLKLVKITANTPQGSVNLVNKTYRSCPKSVKVSWDSAYQMAGKQIVECSGDLKLKAR</sequence>
<protein>
    <submittedName>
        <fullName evidence="2">Uncharacterized protein</fullName>
    </submittedName>
</protein>
<reference evidence="3" key="1">
    <citation type="journal article" date="2019" name="Int. J. Syst. Evol. Microbiol.">
        <title>The Global Catalogue of Microorganisms (GCM) 10K type strain sequencing project: providing services to taxonomists for standard genome sequencing and annotation.</title>
        <authorList>
            <consortium name="The Broad Institute Genomics Platform"/>
            <consortium name="The Broad Institute Genome Sequencing Center for Infectious Disease"/>
            <person name="Wu L."/>
            <person name="Ma J."/>
        </authorList>
    </citation>
    <scope>NUCLEOTIDE SEQUENCE [LARGE SCALE GENOMIC DNA]</scope>
    <source>
        <strain evidence="3">JCM 3366</strain>
    </source>
</reference>
<feature type="transmembrane region" description="Helical" evidence="1">
    <location>
        <begin position="26"/>
        <end position="51"/>
    </location>
</feature>
<evidence type="ECO:0000313" key="3">
    <source>
        <dbReference type="Proteomes" id="UP001596107"/>
    </source>
</evidence>
<organism evidence="2 3">
    <name type="scientific">Nitratireductor kimnyeongensis</name>
    <dbReference type="NCBI Taxonomy" id="430679"/>
    <lineage>
        <taxon>Bacteria</taxon>
        <taxon>Pseudomonadati</taxon>
        <taxon>Pseudomonadota</taxon>
        <taxon>Alphaproteobacteria</taxon>
        <taxon>Hyphomicrobiales</taxon>
        <taxon>Phyllobacteriaceae</taxon>
        <taxon>Nitratireductor</taxon>
    </lineage>
</organism>
<dbReference type="RefSeq" id="WP_246637929.1">
    <property type="nucleotide sequence ID" value="NZ_CP078143.1"/>
</dbReference>
<dbReference type="Proteomes" id="UP001596107">
    <property type="component" value="Unassembled WGS sequence"/>
</dbReference>
<accession>A0ABW0TE34</accession>
<keyword evidence="3" id="KW-1185">Reference proteome</keyword>
<dbReference type="EMBL" id="JBHSNB010000006">
    <property type="protein sequence ID" value="MFC5587169.1"/>
    <property type="molecule type" value="Genomic_DNA"/>
</dbReference>
<proteinExistence type="predicted"/>
<keyword evidence="1" id="KW-1133">Transmembrane helix</keyword>
<name>A0ABW0TE34_9HYPH</name>
<keyword evidence="1" id="KW-0812">Transmembrane</keyword>
<comment type="caution">
    <text evidence="2">The sequence shown here is derived from an EMBL/GenBank/DDBJ whole genome shotgun (WGS) entry which is preliminary data.</text>
</comment>
<keyword evidence="1" id="KW-0472">Membrane</keyword>
<gene>
    <name evidence="2" type="ORF">ACFPOD_18790</name>
</gene>